<dbReference type="PANTHER" id="PTHR24198:SF165">
    <property type="entry name" value="ANKYRIN REPEAT-CONTAINING PROTEIN-RELATED"/>
    <property type="match status" value="1"/>
</dbReference>
<dbReference type="RefSeq" id="WP_012163882.1">
    <property type="nucleotide sequence ID" value="NC_009925.1"/>
</dbReference>
<gene>
    <name evidence="4" type="ordered locus">AM1_3496</name>
</gene>
<evidence type="ECO:0000256" key="2">
    <source>
        <dbReference type="ARBA" id="ARBA00023043"/>
    </source>
</evidence>
<keyword evidence="1" id="KW-0677">Repeat</keyword>
<dbReference type="eggNOG" id="COG0666">
    <property type="taxonomic scope" value="Bacteria"/>
</dbReference>
<dbReference type="STRING" id="329726.AM1_3496"/>
<name>B0C188_ACAM1</name>
<dbReference type="InterPro" id="IPR036770">
    <property type="entry name" value="Ankyrin_rpt-contain_sf"/>
</dbReference>
<accession>B0C188</accession>
<dbReference type="AlphaFoldDB" id="B0C188"/>
<protein>
    <submittedName>
        <fullName evidence="4">Ankyrin repeat-containing protein</fullName>
    </submittedName>
</protein>
<dbReference type="PROSITE" id="PS50297">
    <property type="entry name" value="ANK_REP_REGION"/>
    <property type="match status" value="2"/>
</dbReference>
<keyword evidence="2 3" id="KW-0040">ANK repeat</keyword>
<dbReference type="SUPFAM" id="SSF48403">
    <property type="entry name" value="Ankyrin repeat"/>
    <property type="match status" value="1"/>
</dbReference>
<dbReference type="Gene3D" id="1.25.40.20">
    <property type="entry name" value="Ankyrin repeat-containing domain"/>
    <property type="match status" value="1"/>
</dbReference>
<dbReference type="Pfam" id="PF12796">
    <property type="entry name" value="Ank_2"/>
    <property type="match status" value="3"/>
</dbReference>
<dbReference type="SMART" id="SM00248">
    <property type="entry name" value="ANK"/>
    <property type="match status" value="8"/>
</dbReference>
<evidence type="ECO:0000313" key="5">
    <source>
        <dbReference type="Proteomes" id="UP000000268"/>
    </source>
</evidence>
<dbReference type="InterPro" id="IPR002110">
    <property type="entry name" value="Ankyrin_rpt"/>
</dbReference>
<feature type="repeat" description="ANK" evidence="3">
    <location>
        <begin position="72"/>
        <end position="104"/>
    </location>
</feature>
<reference evidence="4 5" key="1">
    <citation type="journal article" date="2008" name="Proc. Natl. Acad. Sci. U.S.A.">
        <title>Niche adaptation and genome expansion in the chlorophyll d-producing cyanobacterium Acaryochloris marina.</title>
        <authorList>
            <person name="Swingley W.D."/>
            <person name="Chen M."/>
            <person name="Cheung P.C."/>
            <person name="Conrad A.L."/>
            <person name="Dejesa L.C."/>
            <person name="Hao J."/>
            <person name="Honchak B.M."/>
            <person name="Karbach L.E."/>
            <person name="Kurdoglu A."/>
            <person name="Lahiri S."/>
            <person name="Mastrian S.D."/>
            <person name="Miyashita H."/>
            <person name="Page L."/>
            <person name="Ramakrishna P."/>
            <person name="Satoh S."/>
            <person name="Sattley W.M."/>
            <person name="Shimada Y."/>
            <person name="Taylor H.L."/>
            <person name="Tomo T."/>
            <person name="Tsuchiya T."/>
            <person name="Wang Z.T."/>
            <person name="Raymond J."/>
            <person name="Mimuro M."/>
            <person name="Blankenship R.E."/>
            <person name="Touchman J.W."/>
        </authorList>
    </citation>
    <scope>NUCLEOTIDE SEQUENCE [LARGE SCALE GENOMIC DNA]</scope>
    <source>
        <strain evidence="5">MBIC 11017</strain>
    </source>
</reference>
<evidence type="ECO:0000256" key="1">
    <source>
        <dbReference type="ARBA" id="ARBA00022737"/>
    </source>
</evidence>
<evidence type="ECO:0000313" key="4">
    <source>
        <dbReference type="EMBL" id="ABW28486.1"/>
    </source>
</evidence>
<dbReference type="InterPro" id="IPR015915">
    <property type="entry name" value="Kelch-typ_b-propeller"/>
</dbReference>
<dbReference type="PANTHER" id="PTHR24198">
    <property type="entry name" value="ANKYRIN REPEAT AND PROTEIN KINASE DOMAIN-CONTAINING PROTEIN"/>
    <property type="match status" value="1"/>
</dbReference>
<dbReference type="HOGENOM" id="CLU_476420_0_0_3"/>
<dbReference type="EMBL" id="CP000828">
    <property type="protein sequence ID" value="ABW28486.1"/>
    <property type="molecule type" value="Genomic_DNA"/>
</dbReference>
<sequence>MKIHQDAYNGDLESVRQALTEVPDLEIQDQDGGEATYGLTPIQCALSSPIASLEIVLLLLNKGAQLLFSPNNRKTALFLAIQSGRIEKIQWVLEQGADITQADEEGHDALITAMFSAVAVNETDLTALMQFLIDQGAPLNGETCCGESVLSESSRCGWFAIVQCLLRAGSDATMLGWTPLMHAVVLGTLSDMEALLETADLKAVDAWKRTPWLLSLQVGHLDKAKCLLAAGSDPEVTGWYGTVPLMYAIASRNRALVAWLIEIGQDVNGTDDTGEPPLLSAVELDDVVIAQHLLAAGAKLTYVSQGIRKSERHIIKKAKSGAMAKLLVTAGAKLQDVNQEVRCQLTQVDSSRFYSVSPQIYQTQKHPTFGATNPEEMSFPFWRDMVKLRYSAYGARHHYRDTETEEAGPVWSFNRYGQSITLLPDGRVIEIAGEHEDYYDPDFYIYNDVVVSDGEGGFTIYGYPRNVFPPTDFHTATLVDAQIYIIGNLGYPWDRVIDETPVYCLNCHTFVITKLVTSGQPPGWISNHQAMLTNNQIHITGGNRWVQQGDHLEYVENDVEFVLDLNELSWQVLVGDAM</sequence>
<dbReference type="InterPro" id="IPR011043">
    <property type="entry name" value="Gal_Oxase/kelch_b-propeller"/>
</dbReference>
<dbReference type="Gene3D" id="2.120.10.80">
    <property type="entry name" value="Kelch-type beta propeller"/>
    <property type="match status" value="1"/>
</dbReference>
<feature type="repeat" description="ANK" evidence="3">
    <location>
        <begin position="240"/>
        <end position="272"/>
    </location>
</feature>
<dbReference type="Proteomes" id="UP000000268">
    <property type="component" value="Chromosome"/>
</dbReference>
<dbReference type="PROSITE" id="PS50088">
    <property type="entry name" value="ANK_REPEAT"/>
    <property type="match status" value="2"/>
</dbReference>
<evidence type="ECO:0000256" key="3">
    <source>
        <dbReference type="PROSITE-ProRule" id="PRU00023"/>
    </source>
</evidence>
<dbReference type="OrthoDB" id="6692170at2"/>
<proteinExistence type="predicted"/>
<dbReference type="KEGG" id="amr:AM1_3496"/>
<dbReference type="SUPFAM" id="SSF50965">
    <property type="entry name" value="Galactose oxidase, central domain"/>
    <property type="match status" value="1"/>
</dbReference>
<keyword evidence="5" id="KW-1185">Reference proteome</keyword>
<organism evidence="4 5">
    <name type="scientific">Acaryochloris marina (strain MBIC 11017)</name>
    <dbReference type="NCBI Taxonomy" id="329726"/>
    <lineage>
        <taxon>Bacteria</taxon>
        <taxon>Bacillati</taxon>
        <taxon>Cyanobacteriota</taxon>
        <taxon>Cyanophyceae</taxon>
        <taxon>Acaryochloridales</taxon>
        <taxon>Acaryochloridaceae</taxon>
        <taxon>Acaryochloris</taxon>
    </lineage>
</organism>